<feature type="compositionally biased region" description="Polar residues" evidence="1">
    <location>
        <begin position="966"/>
        <end position="976"/>
    </location>
</feature>
<feature type="compositionally biased region" description="Basic and acidic residues" evidence="1">
    <location>
        <begin position="485"/>
        <end position="501"/>
    </location>
</feature>
<feature type="compositionally biased region" description="Basic and acidic residues" evidence="1">
    <location>
        <begin position="1165"/>
        <end position="1182"/>
    </location>
</feature>
<feature type="compositionally biased region" description="Basic and acidic residues" evidence="1">
    <location>
        <begin position="1438"/>
        <end position="1452"/>
    </location>
</feature>
<feature type="compositionally biased region" description="Basic and acidic residues" evidence="1">
    <location>
        <begin position="356"/>
        <end position="366"/>
    </location>
</feature>
<reference evidence="2" key="1">
    <citation type="submission" date="2020-04" db="EMBL/GenBank/DDBJ databases">
        <authorList>
            <person name="Alioto T."/>
            <person name="Alioto T."/>
            <person name="Gomez Garrido J."/>
        </authorList>
    </citation>
    <scope>NUCLEOTIDE SEQUENCE</scope>
    <source>
        <strain evidence="2">A484AB</strain>
    </source>
</reference>
<feature type="compositionally biased region" description="Basic and acidic residues" evidence="1">
    <location>
        <begin position="1964"/>
        <end position="1981"/>
    </location>
</feature>
<dbReference type="GO" id="GO:0043484">
    <property type="term" value="P:regulation of RNA splicing"/>
    <property type="evidence" value="ECO:0007669"/>
    <property type="project" value="InterPro"/>
</dbReference>
<sequence length="2070" mass="228826">MMDVDEMFAIEEEVVMDPAESLAASLKKIEKKKEKKRKWRRRKRERLRNDERMVGDKNNGNEGLNINFKAQECSGTNMGLFESSTSTSMEIENSRASISGEIEGNLDRQSIENWLQSDLGNDLDNSSDDRLRMRLKAMECSTTNIGLLGSTASIDTENNERNSFAFGSDGLDETLDRRPKEDSSQNYLNSECFTMERKSKGCSTGLFESNVNIDTEDSELQIKKRERLREKGERTMNDEGDGKGLTMDIKENECSTTINPATITGLLESNISIVDENSGINSLKSNGGIADSLNCQANYAERDFTNDFGDENIENQSLRMGVKATEYSSTISNVELLESDVSMETDNSQISTKDISQSHDSIEKRSGQQQVDEDVRLDLKTDVDNVGKENVDSLSPKMDIQAKSLDFVNEKISVDNQESQKPLGHIETEGDVFVGYKDETLVEISTGGDQTQDSCSDGEDGSAKTSQSFRSGEEEGVVELLQEESDGKDLSTNDEGNKDDSFGEETTSNEVTIYGIMKEVKRTESELKEAGSLLSNDRNTNTYPYQPYSILQGNVLAMEVDEGSQDSVMFDWSLDREGAAMGVQAVTLHHKITYGEEIRGSMKQVCGIDSLVKAVGDGDGDSSGAIGEDGGGNAEGIGEDVGYDNYGSNSDDIEVDYVMTKVSEMDDDSCDGNNGNGGDGNNDSEYVGDTDESDGGNYEDVGYYGDSDGTIAIGGEMVDSATNKNDEKADFGGGSCEDNNVDADQLGDVNNGNGDKVDNIDDGEDGICDDGILDLSKGTNDHSNSHDGNYGSRAVEGTSHNHDDGTGNENDDGTSIVAHGKGTDNGAGSHDGDGSSNIGNGSNDGGDSVGGISIVKGTDNNPKEKSIDEGKLRSTVKGERDNGRDEEHSVAEKTVTEILTDVPQSGNREITKQENVEEKEEGELTSSSDDENLEKCGDSRKDKKKHKAGLEKVLAPKCDEKKSNVRLKSTGTTSKEIQGDGDKEKRKRRNSISCARERSSEIKEKISDEKRGQKSVKERRRSLVEKGIDHDDRSSKRATSKDKTEGRKISLSKERKSEKDHIKTINKRRSSSTSQKRNVTDIADKTGDSSPRIVESKDNAKSRKVSTSKGRKREKDNVKAIKERRSSSTSQKLNATDIGDNTDDSSSKTVESKDTAKSYKISTSKGREHEKDNVKAIKERRSSSTSQKRNATTDIGDNTDGSSSRTVENKDTAKSSKMSASKGREREKDNVQRIKERRSSSTSQKRNVTDIGDTDDSSSKTVENKDTAKCSKISTSKGRELGKDNDKTIKERRSSSTSQKRNVTDIGDNTGDSSSKTVESKDNAKSSKINTSKGRELEKDNVKTIKERRRSSTSEKRYVTEKEVDKDSSSRKIGTKENAENRKSLRILRKESRSKEDDNKTIGKKRNSTTVIKLDTSSSSRDLRSKDSLRKSKSITSSHDKRSDLNDYEKNVNKTANDNSLTKSESCAKQPKQMEKAKVSGDKNSREDQIRHNESGRRESRSSSESYTRNLSRNKEKESDDKHKTQIRKSGYNTSPVGSTCKRTTRQSSTSLKSSSKRLSKSSEELMNTSSETQSKGKSVEPIRNISKDSSKGSDGKNVREKSSVTEVRRSSRVSDKKKNIGDQEVTKKDSKREIPKTKAKTDAKKTTSGKKTDLVRHEDRSLKSQDNSSVKQEKGDACGTEKAAGKEENLEKNVKEKVTCKNEDFSLKSADKSTVKRKESGLMKYGNCGTGQTAGKKGSIKEDSLKKNVKENVTCSNNDNKLEPYKKGQSVSKKSDNERSDERKSARNAAKEKSFSRDEKPPEEQKKKLENDETDAKRTQKNINITRNISEECRNNKINTTKSLESGKEKICNSSEATQKKNNGSVKEKDGSLKTSESSKSRVAQKVKAETLTGKEAVAKKKLTVEEYKNKKRSESKDWLKNEANKTSKTVNDKSEKSTQPKTLKESEKLQQPRKSRSQKQIYKGDEEKLSRKRKREDTPVRPQKVRKTKNVDTNKESVKFVKTKEAKLPGNVVTVRILKVERGKALVLKRRHVNQLFIRGDNIIMVAHENVGTTEDKVVKTKVTAVPD</sequence>
<feature type="compositionally biased region" description="Basic and acidic residues" evidence="1">
    <location>
        <begin position="1078"/>
        <end position="1087"/>
    </location>
</feature>
<evidence type="ECO:0000313" key="2">
    <source>
        <dbReference type="EMBL" id="CAB3984337.1"/>
    </source>
</evidence>
<feature type="region of interest" description="Disordered" evidence="1">
    <location>
        <begin position="160"/>
        <end position="185"/>
    </location>
</feature>
<protein>
    <submittedName>
        <fullName evidence="2">Uncharacterized protein</fullName>
    </submittedName>
</protein>
<feature type="compositionally biased region" description="Basic and acidic residues" evidence="1">
    <location>
        <begin position="1513"/>
        <end position="1524"/>
    </location>
</feature>
<feature type="compositionally biased region" description="Basic and acidic residues" evidence="1">
    <location>
        <begin position="1740"/>
        <end position="1751"/>
    </location>
</feature>
<feature type="compositionally biased region" description="Basic residues" evidence="1">
    <location>
        <begin position="1102"/>
        <end position="1112"/>
    </location>
</feature>
<dbReference type="InterPro" id="IPR032922">
    <property type="entry name" value="SON"/>
</dbReference>
<feature type="compositionally biased region" description="Acidic residues" evidence="1">
    <location>
        <begin position="474"/>
        <end position="484"/>
    </location>
</feature>
<evidence type="ECO:0000256" key="1">
    <source>
        <dbReference type="SAM" id="MobiDB-lite"/>
    </source>
</evidence>
<feature type="compositionally biased region" description="Basic and acidic residues" evidence="1">
    <location>
        <begin position="1709"/>
        <end position="1722"/>
    </location>
</feature>
<feature type="compositionally biased region" description="Polar residues" evidence="1">
    <location>
        <begin position="1853"/>
        <end position="1866"/>
    </location>
</feature>
<feature type="compositionally biased region" description="Polar residues" evidence="1">
    <location>
        <begin position="1183"/>
        <end position="1206"/>
    </location>
</feature>
<feature type="region of interest" description="Disordered" evidence="1">
    <location>
        <begin position="30"/>
        <end position="65"/>
    </location>
</feature>
<dbReference type="GO" id="GO:0051726">
    <property type="term" value="P:regulation of cell cycle"/>
    <property type="evidence" value="ECO:0007669"/>
    <property type="project" value="InterPro"/>
</dbReference>
<feature type="compositionally biased region" description="Basic and acidic residues" evidence="1">
    <location>
        <begin position="174"/>
        <end position="183"/>
    </location>
</feature>
<feature type="compositionally biased region" description="Polar residues" evidence="1">
    <location>
        <begin position="1453"/>
        <end position="1467"/>
    </location>
</feature>
<feature type="compositionally biased region" description="Basic and acidic residues" evidence="1">
    <location>
        <begin position="1472"/>
        <end position="1502"/>
    </location>
</feature>
<feature type="compositionally biased region" description="Basic and acidic residues" evidence="1">
    <location>
        <begin position="995"/>
        <end position="1063"/>
    </location>
</feature>
<dbReference type="PANTHER" id="PTHR46528">
    <property type="entry name" value="PROTEIN SON"/>
    <property type="match status" value="1"/>
</dbReference>
<feature type="compositionally biased region" description="Basic and acidic residues" evidence="1">
    <location>
        <begin position="1277"/>
        <end position="1294"/>
    </location>
</feature>
<feature type="region of interest" description="Disordered" evidence="1">
    <location>
        <begin position="774"/>
        <end position="1693"/>
    </location>
</feature>
<feature type="compositionally biased region" description="Polar residues" evidence="1">
    <location>
        <begin position="1565"/>
        <end position="1577"/>
    </location>
</feature>
<name>A0A7D9DF73_PARCT</name>
<feature type="compositionally biased region" description="Basic and acidic residues" evidence="1">
    <location>
        <begin position="1898"/>
        <end position="1952"/>
    </location>
</feature>
<feature type="compositionally biased region" description="Basic and acidic residues" evidence="1">
    <location>
        <begin position="861"/>
        <end position="895"/>
    </location>
</feature>
<feature type="compositionally biased region" description="Basic and acidic residues" evidence="1">
    <location>
        <begin position="1113"/>
        <end position="1126"/>
    </location>
</feature>
<feature type="compositionally biased region" description="Basic and acidic residues" evidence="1">
    <location>
        <begin position="1421"/>
        <end position="1430"/>
    </location>
</feature>
<feature type="compositionally biased region" description="Basic and acidic residues" evidence="1">
    <location>
        <begin position="1222"/>
        <end position="1239"/>
    </location>
</feature>
<feature type="region of interest" description="Disordered" evidence="1">
    <location>
        <begin position="722"/>
        <end position="762"/>
    </location>
</feature>
<feature type="compositionally biased region" description="Basic and acidic residues" evidence="1">
    <location>
        <begin position="1774"/>
        <end position="1819"/>
    </location>
</feature>
<feature type="compositionally biased region" description="Basic and acidic residues" evidence="1">
    <location>
        <begin position="1867"/>
        <end position="1881"/>
    </location>
</feature>
<feature type="compositionally biased region" description="Basic residues" evidence="1">
    <location>
        <begin position="33"/>
        <end position="46"/>
    </location>
</feature>
<feature type="region of interest" description="Disordered" evidence="1">
    <location>
        <begin position="342"/>
        <end position="371"/>
    </location>
</feature>
<feature type="compositionally biased region" description="Basic and acidic residues" evidence="1">
    <location>
        <begin position="1684"/>
        <end position="1693"/>
    </location>
</feature>
<feature type="compositionally biased region" description="Basic and acidic residues" evidence="1">
    <location>
        <begin position="1578"/>
        <end position="1664"/>
    </location>
</feature>
<feature type="region of interest" description="Disordered" evidence="1">
    <location>
        <begin position="1709"/>
        <end position="1992"/>
    </location>
</feature>
<dbReference type="PANTHER" id="PTHR46528:SF1">
    <property type="entry name" value="PROTEIN SON"/>
    <property type="match status" value="1"/>
</dbReference>
<gene>
    <name evidence="2" type="ORF">PACLA_8A017145</name>
</gene>
<dbReference type="Proteomes" id="UP001152795">
    <property type="component" value="Unassembled WGS sequence"/>
</dbReference>
<accession>A0A7D9DF73</accession>
<keyword evidence="3" id="KW-1185">Reference proteome</keyword>
<feature type="compositionally biased region" description="Acidic residues" evidence="1">
    <location>
        <begin position="917"/>
        <end position="932"/>
    </location>
</feature>
<proteinExistence type="predicted"/>
<feature type="compositionally biased region" description="Basic and acidic residues" evidence="1">
    <location>
        <begin position="1333"/>
        <end position="1401"/>
    </location>
</feature>
<feature type="compositionally biased region" description="Polar residues" evidence="1">
    <location>
        <begin position="344"/>
        <end position="355"/>
    </location>
</feature>
<feature type="region of interest" description="Disordered" evidence="1">
    <location>
        <begin position="445"/>
        <end position="508"/>
    </location>
</feature>
<feature type="region of interest" description="Disordered" evidence="1">
    <location>
        <begin position="665"/>
        <end position="700"/>
    </location>
</feature>
<comment type="caution">
    <text evidence="2">The sequence shown here is derived from an EMBL/GenBank/DDBJ whole genome shotgun (WGS) entry which is preliminary data.</text>
</comment>
<dbReference type="GO" id="GO:0003723">
    <property type="term" value="F:RNA binding"/>
    <property type="evidence" value="ECO:0007669"/>
    <property type="project" value="InterPro"/>
</dbReference>
<evidence type="ECO:0000313" key="3">
    <source>
        <dbReference type="Proteomes" id="UP001152795"/>
    </source>
</evidence>
<dbReference type="EMBL" id="CACRXK020000724">
    <property type="protein sequence ID" value="CAB3984337.1"/>
    <property type="molecule type" value="Genomic_DNA"/>
</dbReference>
<organism evidence="2 3">
    <name type="scientific">Paramuricea clavata</name>
    <name type="common">Red gorgonian</name>
    <name type="synonym">Violescent sea-whip</name>
    <dbReference type="NCBI Taxonomy" id="317549"/>
    <lineage>
        <taxon>Eukaryota</taxon>
        <taxon>Metazoa</taxon>
        <taxon>Cnidaria</taxon>
        <taxon>Anthozoa</taxon>
        <taxon>Octocorallia</taxon>
        <taxon>Malacalcyonacea</taxon>
        <taxon>Plexauridae</taxon>
        <taxon>Paramuricea</taxon>
    </lineage>
</organism>